<dbReference type="EMBL" id="QKKZ01000008">
    <property type="protein sequence ID" value="KAB7512569.1"/>
    <property type="molecule type" value="Genomic_DNA"/>
</dbReference>
<keyword evidence="5" id="KW-1185">Reference proteome</keyword>
<evidence type="ECO:0000313" key="2">
    <source>
        <dbReference type="EMBL" id="KAB7512569.1"/>
    </source>
</evidence>
<dbReference type="InterPro" id="IPR055549">
    <property type="entry name" value="DUF7125"/>
</dbReference>
<dbReference type="EMBL" id="QMDY01000009">
    <property type="protein sequence ID" value="KAB7514504.1"/>
    <property type="molecule type" value="Genomic_DNA"/>
</dbReference>
<evidence type="ECO:0000313" key="5">
    <source>
        <dbReference type="Proteomes" id="UP000326865"/>
    </source>
</evidence>
<comment type="caution">
    <text evidence="3">The sequence shown here is derived from an EMBL/GenBank/DDBJ whole genome shotgun (WGS) entry which is preliminary data.</text>
</comment>
<evidence type="ECO:0000313" key="3">
    <source>
        <dbReference type="EMBL" id="KAB7514504.1"/>
    </source>
</evidence>
<accession>A0A5N5U2C6</accession>
<gene>
    <name evidence="2" type="ORF">DM867_12570</name>
    <name evidence="3" type="ORF">DP108_12075</name>
</gene>
<name>A0A5N5U7F7_9EURY</name>
<feature type="region of interest" description="Disordered" evidence="1">
    <location>
        <begin position="92"/>
        <end position="119"/>
    </location>
</feature>
<dbReference type="Pfam" id="PF23442">
    <property type="entry name" value="DUF7125"/>
    <property type="match status" value="1"/>
</dbReference>
<dbReference type="Proteomes" id="UP000326207">
    <property type="component" value="Unassembled WGS sequence"/>
</dbReference>
<evidence type="ECO:0008006" key="6">
    <source>
        <dbReference type="Google" id="ProtNLM"/>
    </source>
</evidence>
<dbReference type="RefSeq" id="WP_152134353.1">
    <property type="nucleotide sequence ID" value="NZ_QKKZ01000008.1"/>
</dbReference>
<sequence length="225" mass="24391">MEPSTRVDSGLAPLIGSRSLTFPKGSVIALVGPPESPTGSVLAQAAAARSTTYHTTKRAPKWTAETIAASTEYPLDVRVEGVCHAPRVGPVRLRREYGDPPQYDEPDTTPPEASEAEDDRFEKLSARLLAHDGDDTGTLVVDDFTDYTDGTRRCLSLLDTIRSVTESLTWLHVVHPTQDHPHAEAVITAADAVCWVERNRDDEAQLAVPRRRGAAPITGPVSLSF</sequence>
<dbReference type="Proteomes" id="UP000326865">
    <property type="component" value="Unassembled WGS sequence"/>
</dbReference>
<proteinExistence type="predicted"/>
<evidence type="ECO:0000256" key="1">
    <source>
        <dbReference type="SAM" id="MobiDB-lite"/>
    </source>
</evidence>
<evidence type="ECO:0000313" key="4">
    <source>
        <dbReference type="Proteomes" id="UP000326207"/>
    </source>
</evidence>
<organism evidence="3 4">
    <name type="scientific">Halosegnis rubeus</name>
    <dbReference type="NCBI Taxonomy" id="2212850"/>
    <lineage>
        <taxon>Archaea</taxon>
        <taxon>Methanobacteriati</taxon>
        <taxon>Methanobacteriota</taxon>
        <taxon>Stenosarchaea group</taxon>
        <taxon>Halobacteria</taxon>
        <taxon>Halobacteriales</taxon>
        <taxon>Natronomonadaceae</taxon>
        <taxon>Halosegnis</taxon>
    </lineage>
</organism>
<reference evidence="4 5" key="1">
    <citation type="submission" date="2019-10" db="EMBL/GenBank/DDBJ databases">
        <title>Unraveling microbial dark matter from salterns through culturing: the case of the genus Halosegnis.</title>
        <authorList>
            <person name="Duran-Viseras A."/>
            <person name="Andrei A.-S."/>
            <person name="Vera-Gargallo B."/>
            <person name="Ghai R."/>
            <person name="Sanchez-Porro C."/>
            <person name="Ventosa A."/>
        </authorList>
    </citation>
    <scope>NUCLEOTIDE SEQUENCE [LARGE SCALE GENOMIC DNA]</scope>
    <source>
        <strain evidence="2 5">F18-79</strain>
        <strain evidence="3 4">F19-13</strain>
    </source>
</reference>
<accession>A0A5N5U7F7</accession>
<dbReference type="AlphaFoldDB" id="A0A5N5U7F7"/>
<protein>
    <recommendedName>
        <fullName evidence="6">Recombinase RecA</fullName>
    </recommendedName>
</protein>